<dbReference type="InterPro" id="IPR011990">
    <property type="entry name" value="TPR-like_helical_dom_sf"/>
</dbReference>
<dbReference type="PANTHER" id="PTHR24015">
    <property type="entry name" value="OS07G0578800 PROTEIN-RELATED"/>
    <property type="match status" value="1"/>
</dbReference>
<dbReference type="InterPro" id="IPR046960">
    <property type="entry name" value="PPR_At4g14850-like_plant"/>
</dbReference>
<dbReference type="PANTHER" id="PTHR24015:SF622">
    <property type="entry name" value="OS02G0833050 PROTEIN"/>
    <property type="match status" value="1"/>
</dbReference>
<dbReference type="Pfam" id="PF20431">
    <property type="entry name" value="E_motif"/>
    <property type="match status" value="1"/>
</dbReference>
<feature type="repeat" description="PPR" evidence="2">
    <location>
        <begin position="288"/>
        <end position="322"/>
    </location>
</feature>
<keyword evidence="4" id="KW-1185">Reference proteome</keyword>
<dbReference type="NCBIfam" id="TIGR00756">
    <property type="entry name" value="PPR"/>
    <property type="match status" value="6"/>
</dbReference>
<dbReference type="FunFam" id="1.25.40.10:FF:000196">
    <property type="entry name" value="Pentatricopeptide repeat-containing protein At4g14850"/>
    <property type="match status" value="1"/>
</dbReference>
<dbReference type="FunFam" id="1.25.40.10:FF:001079">
    <property type="entry name" value="Pentatricopeptide repeat-containing protein At2g17210"/>
    <property type="match status" value="1"/>
</dbReference>
<feature type="repeat" description="PPR" evidence="2">
    <location>
        <begin position="85"/>
        <end position="115"/>
    </location>
</feature>
<dbReference type="AlphaFoldDB" id="A0AAQ3KQX7"/>
<organism evidence="3 4">
    <name type="scientific">Canna indica</name>
    <name type="common">Indian-shot</name>
    <dbReference type="NCBI Taxonomy" id="4628"/>
    <lineage>
        <taxon>Eukaryota</taxon>
        <taxon>Viridiplantae</taxon>
        <taxon>Streptophyta</taxon>
        <taxon>Embryophyta</taxon>
        <taxon>Tracheophyta</taxon>
        <taxon>Spermatophyta</taxon>
        <taxon>Magnoliopsida</taxon>
        <taxon>Liliopsida</taxon>
        <taxon>Zingiberales</taxon>
        <taxon>Cannaceae</taxon>
        <taxon>Canna</taxon>
    </lineage>
</organism>
<evidence type="ECO:0000256" key="2">
    <source>
        <dbReference type="PROSITE-ProRule" id="PRU00708"/>
    </source>
</evidence>
<gene>
    <name evidence="3" type="ORF">Cni_G22207</name>
</gene>
<proteinExistence type="predicted"/>
<dbReference type="Proteomes" id="UP001327560">
    <property type="component" value="Chromosome 7"/>
</dbReference>
<dbReference type="GO" id="GO:0003723">
    <property type="term" value="F:RNA binding"/>
    <property type="evidence" value="ECO:0007669"/>
    <property type="project" value="InterPro"/>
</dbReference>
<dbReference type="InterPro" id="IPR002885">
    <property type="entry name" value="PPR_rpt"/>
</dbReference>
<keyword evidence="1" id="KW-0677">Repeat</keyword>
<dbReference type="FunFam" id="1.25.40.10:FF:000073">
    <property type="entry name" value="Pentatricopeptide repeat-containing protein chloroplastic"/>
    <property type="match status" value="2"/>
</dbReference>
<feature type="repeat" description="PPR" evidence="2">
    <location>
        <begin position="257"/>
        <end position="287"/>
    </location>
</feature>
<feature type="repeat" description="PPR" evidence="2">
    <location>
        <begin position="460"/>
        <end position="494"/>
    </location>
</feature>
<sequence>MTMRTTFHLFLHCGYTTNGWAKLLRHCKASWKLDDVDEGLNLHCLVIRNCFLSDVSIRNSLLSMYANFGDMDSAQGIFDEATKRDVITWSSLIGGYAQSGEAIVALQLFKEMYNKWGIDMDGLTAVSVLQACCITEDILLGSLFHAHLICKGFEDDLFVGNSLIDMYSKCHNIDSAYIVFDMMTERNTVSWNSMMSGLVHNEKYWEAVALLDSMRKAGVQVDDVTLVKLLQSCKKLNQEMWCKCIHSVVIKKQARFNIVVFNNLLDAYGKCNNMELSMQLFRRMESRNVVSWSIIIAGFVHIGQPDKAISFFREMWLTGEQPNSITMLGVLEACAAVAELKLSKCAHGIIVRNELTNDLTIGTAVLNMYAKCGEVKAVGKVFDSLPQRNVISWNAMVGALGMNGCAQAALAAFREMESEHVKPDEVTFLATLSACSHGGLVEEGLSIFQRMTMDPSIQPSVEHYSCVVDMLGRAGDIKGALEVIKRMPEGFEAPAAWGSLLSACRSYGNYEVGQNAASRILELEPLNSASYLLASSMYAKGGSMDDMVQTRLLMKKRGVKVNSGYSLVHVGQKPHKFVSWDGSHPQSEDIYFMVELLHNFMFLDRENNDYQIT</sequence>
<accession>A0AAQ3KQX7</accession>
<evidence type="ECO:0000313" key="4">
    <source>
        <dbReference type="Proteomes" id="UP001327560"/>
    </source>
</evidence>
<name>A0AAQ3KQX7_9LILI</name>
<evidence type="ECO:0000256" key="1">
    <source>
        <dbReference type="ARBA" id="ARBA00022737"/>
    </source>
</evidence>
<reference evidence="3 4" key="1">
    <citation type="submission" date="2023-10" db="EMBL/GenBank/DDBJ databases">
        <title>Chromosome-scale genome assembly provides insights into flower coloration mechanisms of Canna indica.</title>
        <authorList>
            <person name="Li C."/>
        </authorList>
    </citation>
    <scope>NUCLEOTIDE SEQUENCE [LARGE SCALE GENOMIC DNA]</scope>
    <source>
        <tissue evidence="3">Flower</tissue>
    </source>
</reference>
<dbReference type="Pfam" id="PF13041">
    <property type="entry name" value="PPR_2"/>
    <property type="match status" value="4"/>
</dbReference>
<evidence type="ECO:0000313" key="3">
    <source>
        <dbReference type="EMBL" id="WOL13437.1"/>
    </source>
</evidence>
<dbReference type="InterPro" id="IPR046848">
    <property type="entry name" value="E_motif"/>
</dbReference>
<dbReference type="PROSITE" id="PS51375">
    <property type="entry name" value="PPR"/>
    <property type="match status" value="6"/>
</dbReference>
<dbReference type="Gene3D" id="1.25.40.10">
    <property type="entry name" value="Tetratricopeptide repeat domain"/>
    <property type="match status" value="5"/>
</dbReference>
<dbReference type="Pfam" id="PF01535">
    <property type="entry name" value="PPR"/>
    <property type="match status" value="1"/>
</dbReference>
<protein>
    <submittedName>
        <fullName evidence="3">Pentatricopeptide repeat-containing protein</fullName>
    </submittedName>
</protein>
<dbReference type="GO" id="GO:0009451">
    <property type="term" value="P:RNA modification"/>
    <property type="evidence" value="ECO:0007669"/>
    <property type="project" value="InterPro"/>
</dbReference>
<feature type="repeat" description="PPR" evidence="2">
    <location>
        <begin position="187"/>
        <end position="221"/>
    </location>
</feature>
<feature type="repeat" description="PPR" evidence="2">
    <location>
        <begin position="389"/>
        <end position="423"/>
    </location>
</feature>
<dbReference type="EMBL" id="CP136896">
    <property type="protein sequence ID" value="WOL13437.1"/>
    <property type="molecule type" value="Genomic_DNA"/>
</dbReference>